<accession>A0A3S5AYV4</accession>
<organism evidence="2 3">
    <name type="scientific">Protopolystoma xenopodis</name>
    <dbReference type="NCBI Taxonomy" id="117903"/>
    <lineage>
        <taxon>Eukaryota</taxon>
        <taxon>Metazoa</taxon>
        <taxon>Spiralia</taxon>
        <taxon>Lophotrochozoa</taxon>
        <taxon>Platyhelminthes</taxon>
        <taxon>Monogenea</taxon>
        <taxon>Polyopisthocotylea</taxon>
        <taxon>Polystomatidea</taxon>
        <taxon>Polystomatidae</taxon>
        <taxon>Protopolystoma</taxon>
    </lineage>
</organism>
<comment type="caution">
    <text evidence="2">The sequence shown here is derived from an EMBL/GenBank/DDBJ whole genome shotgun (WGS) entry which is preliminary data.</text>
</comment>
<evidence type="ECO:0000256" key="1">
    <source>
        <dbReference type="SAM" id="MobiDB-lite"/>
    </source>
</evidence>
<evidence type="ECO:0000313" key="2">
    <source>
        <dbReference type="EMBL" id="VEL31981.1"/>
    </source>
</evidence>
<protein>
    <submittedName>
        <fullName evidence="2">Uncharacterized protein</fullName>
    </submittedName>
</protein>
<feature type="region of interest" description="Disordered" evidence="1">
    <location>
        <begin position="130"/>
        <end position="154"/>
    </location>
</feature>
<keyword evidence="3" id="KW-1185">Reference proteome</keyword>
<gene>
    <name evidence="2" type="ORF">PXEA_LOCUS25421</name>
</gene>
<evidence type="ECO:0000313" key="3">
    <source>
        <dbReference type="Proteomes" id="UP000784294"/>
    </source>
</evidence>
<name>A0A3S5AYV4_9PLAT</name>
<sequence>MSTGVSTGNDSAQTGVKTRSDMCGLLRIAVPKPRPRYRLVVSSAVATGLEARTREFTGRQQITFYGHEVSRLKFTSFYTELLTDRLLTLPEKPDELNLPRPTDSAGWQQFGSNHFGGLTLFSVVPMATGRTSDSETTEADESSWMPVANRNSCC</sequence>
<reference evidence="2" key="1">
    <citation type="submission" date="2018-11" db="EMBL/GenBank/DDBJ databases">
        <authorList>
            <consortium name="Pathogen Informatics"/>
        </authorList>
    </citation>
    <scope>NUCLEOTIDE SEQUENCE</scope>
</reference>
<proteinExistence type="predicted"/>
<dbReference type="AlphaFoldDB" id="A0A3S5AYV4"/>
<dbReference type="Proteomes" id="UP000784294">
    <property type="component" value="Unassembled WGS sequence"/>
</dbReference>
<dbReference type="EMBL" id="CAAALY010128840">
    <property type="protein sequence ID" value="VEL31981.1"/>
    <property type="molecule type" value="Genomic_DNA"/>
</dbReference>